<dbReference type="GO" id="GO:0005524">
    <property type="term" value="F:ATP binding"/>
    <property type="evidence" value="ECO:0007669"/>
    <property type="project" value="InterPro"/>
</dbReference>
<keyword evidence="8" id="KW-1185">Reference proteome</keyword>
<dbReference type="GO" id="GO:0042626">
    <property type="term" value="F:ATPase-coupled transmembrane transporter activity"/>
    <property type="evidence" value="ECO:0007669"/>
    <property type="project" value="TreeGrafter"/>
</dbReference>
<organism evidence="7 8">
    <name type="scientific">Pseudocohnilembus persalinus</name>
    <name type="common">Ciliate</name>
    <dbReference type="NCBI Taxonomy" id="266149"/>
    <lineage>
        <taxon>Eukaryota</taxon>
        <taxon>Sar</taxon>
        <taxon>Alveolata</taxon>
        <taxon>Ciliophora</taxon>
        <taxon>Intramacronucleata</taxon>
        <taxon>Oligohymenophorea</taxon>
        <taxon>Scuticociliatia</taxon>
        <taxon>Philasterida</taxon>
        <taxon>Pseudocohnilembidae</taxon>
        <taxon>Pseudocohnilembus</taxon>
    </lineage>
</organism>
<dbReference type="GO" id="GO:0016887">
    <property type="term" value="F:ATP hydrolysis activity"/>
    <property type="evidence" value="ECO:0007669"/>
    <property type="project" value="InterPro"/>
</dbReference>
<comment type="subcellular location">
    <subcellularLocation>
        <location evidence="1">Membrane</location>
        <topology evidence="1">Multi-pass membrane protein</topology>
    </subcellularLocation>
</comment>
<evidence type="ECO:0000256" key="5">
    <source>
        <dbReference type="ARBA" id="ARBA00023136"/>
    </source>
</evidence>
<evidence type="ECO:0000256" key="1">
    <source>
        <dbReference type="ARBA" id="ARBA00004141"/>
    </source>
</evidence>
<evidence type="ECO:0000256" key="2">
    <source>
        <dbReference type="ARBA" id="ARBA00022448"/>
    </source>
</evidence>
<evidence type="ECO:0000259" key="6">
    <source>
        <dbReference type="Pfam" id="PF00005"/>
    </source>
</evidence>
<dbReference type="Gene3D" id="3.40.50.300">
    <property type="entry name" value="P-loop containing nucleotide triphosphate hydrolases"/>
    <property type="match status" value="1"/>
</dbReference>
<dbReference type="Pfam" id="PF00005">
    <property type="entry name" value="ABC_tran"/>
    <property type="match status" value="1"/>
</dbReference>
<name>A0A0V0R4B4_PSEPJ</name>
<reference evidence="7 8" key="1">
    <citation type="journal article" date="2015" name="Sci. Rep.">
        <title>Genome of the facultative scuticociliatosis pathogen Pseudocohnilembus persalinus provides insight into its virulence through horizontal gene transfer.</title>
        <authorList>
            <person name="Xiong J."/>
            <person name="Wang G."/>
            <person name="Cheng J."/>
            <person name="Tian M."/>
            <person name="Pan X."/>
            <person name="Warren A."/>
            <person name="Jiang C."/>
            <person name="Yuan D."/>
            <person name="Miao W."/>
        </authorList>
    </citation>
    <scope>NUCLEOTIDE SEQUENCE [LARGE SCALE GENOMIC DNA]</scope>
    <source>
        <strain evidence="7">36N120E</strain>
    </source>
</reference>
<evidence type="ECO:0000313" key="8">
    <source>
        <dbReference type="Proteomes" id="UP000054937"/>
    </source>
</evidence>
<keyword evidence="3" id="KW-0812">Transmembrane</keyword>
<dbReference type="Proteomes" id="UP000054937">
    <property type="component" value="Unassembled WGS sequence"/>
</dbReference>
<accession>A0A0V0R4B4</accession>
<keyword evidence="5" id="KW-0472">Membrane</keyword>
<feature type="domain" description="ABC transporter" evidence="6">
    <location>
        <begin position="78"/>
        <end position="210"/>
    </location>
</feature>
<dbReference type="InterPro" id="IPR027417">
    <property type="entry name" value="P-loop_NTPase"/>
</dbReference>
<dbReference type="AlphaFoldDB" id="A0A0V0R4B4"/>
<evidence type="ECO:0000256" key="3">
    <source>
        <dbReference type="ARBA" id="ARBA00022692"/>
    </source>
</evidence>
<dbReference type="EMBL" id="LDAU01000052">
    <property type="protein sequence ID" value="KRX09321.1"/>
    <property type="molecule type" value="Genomic_DNA"/>
</dbReference>
<keyword evidence="2" id="KW-0813">Transport</keyword>
<evidence type="ECO:0000256" key="4">
    <source>
        <dbReference type="ARBA" id="ARBA00022989"/>
    </source>
</evidence>
<proteinExistence type="predicted"/>
<evidence type="ECO:0000313" key="7">
    <source>
        <dbReference type="EMBL" id="KRX09321.1"/>
    </source>
</evidence>
<dbReference type="InterPro" id="IPR050352">
    <property type="entry name" value="ABCG_transporters"/>
</dbReference>
<dbReference type="OMA" id="AMMEIEE"/>
<dbReference type="SUPFAM" id="SSF52540">
    <property type="entry name" value="P-loop containing nucleoside triphosphate hydrolases"/>
    <property type="match status" value="1"/>
</dbReference>
<dbReference type="InParanoid" id="A0A0V0R4B4"/>
<dbReference type="InterPro" id="IPR003439">
    <property type="entry name" value="ABC_transporter-like_ATP-bd"/>
</dbReference>
<sequence length="215" mass="24323">MIQKVHNNEGVPLNDIENNSIQPKIAKQLPDGETPAYSEAAQQYQMDLEKSIYSNSVRLDFVDVTVEVPIKGGTKRILNKVSGYVKPGEILYIMGPSGGGKTTLLDFLCNRTKQTPENNVFLNKRKWTEKEFKKIARYCQQHPLLYEVLTVKETLDFAAGFFTKSAKLRNQRVERVIELLGLVQQANTKIGGMFYRGISGGQKQRVSVVNYNFIC</sequence>
<gene>
    <name evidence="7" type="ORF">PPERSA_09205</name>
</gene>
<keyword evidence="4" id="KW-1133">Transmembrane helix</keyword>
<dbReference type="PANTHER" id="PTHR48041">
    <property type="entry name" value="ABC TRANSPORTER G FAMILY MEMBER 28"/>
    <property type="match status" value="1"/>
</dbReference>
<protein>
    <submittedName>
        <fullName evidence="7">p-loop containing nucleoside triphosphate hydrolase</fullName>
    </submittedName>
</protein>
<comment type="caution">
    <text evidence="7">The sequence shown here is derived from an EMBL/GenBank/DDBJ whole genome shotgun (WGS) entry which is preliminary data.</text>
</comment>
<dbReference type="GO" id="GO:0016020">
    <property type="term" value="C:membrane"/>
    <property type="evidence" value="ECO:0007669"/>
    <property type="project" value="UniProtKB-SubCell"/>
</dbReference>
<keyword evidence="7" id="KW-0378">Hydrolase</keyword>
<dbReference type="PANTHER" id="PTHR48041:SF139">
    <property type="entry name" value="PROTEIN SCARLET"/>
    <property type="match status" value="1"/>
</dbReference>
<dbReference type="OrthoDB" id="184675at2759"/>